<accession>A0ABP1FAR0</accession>
<keyword evidence="2" id="KW-1185">Reference proteome</keyword>
<protein>
    <submittedName>
        <fullName evidence="1">Uncharacterized protein</fullName>
    </submittedName>
</protein>
<proteinExistence type="predicted"/>
<organism evidence="1 2">
    <name type="scientific">Tenacibaculum vairaonense</name>
    <dbReference type="NCBI Taxonomy" id="3137860"/>
    <lineage>
        <taxon>Bacteria</taxon>
        <taxon>Pseudomonadati</taxon>
        <taxon>Bacteroidota</taxon>
        <taxon>Flavobacteriia</taxon>
        <taxon>Flavobacteriales</taxon>
        <taxon>Flavobacteriaceae</taxon>
        <taxon>Tenacibaculum</taxon>
    </lineage>
</organism>
<name>A0ABP1FAR0_9FLAO</name>
<reference evidence="1 2" key="1">
    <citation type="submission" date="2024-05" db="EMBL/GenBank/DDBJ databases">
        <authorList>
            <person name="Duchaud E."/>
        </authorList>
    </citation>
    <scope>NUCLEOTIDE SEQUENCE [LARGE SCALE GENOMIC DNA]</scope>
    <source>
        <strain evidence="1">Ena-SAMPLE-TAB-13-05-2024-13:56:06:370-140305</strain>
    </source>
</reference>
<dbReference type="EMBL" id="CAXJRC010000007">
    <property type="protein sequence ID" value="CAL2105469.1"/>
    <property type="molecule type" value="Genomic_DNA"/>
</dbReference>
<gene>
    <name evidence="1" type="ORF">T190115A13A_160002</name>
</gene>
<evidence type="ECO:0000313" key="2">
    <source>
        <dbReference type="Proteomes" id="UP001497602"/>
    </source>
</evidence>
<sequence>MSFYTLFTKIKKSKPYLGNSARKRIIVAFEKLLKARQQYNLVLETKSLEKYG</sequence>
<evidence type="ECO:0000313" key="1">
    <source>
        <dbReference type="EMBL" id="CAL2105469.1"/>
    </source>
</evidence>
<comment type="caution">
    <text evidence="1">The sequence shown here is derived from an EMBL/GenBank/DDBJ whole genome shotgun (WGS) entry which is preliminary data.</text>
</comment>
<dbReference type="Proteomes" id="UP001497602">
    <property type="component" value="Unassembled WGS sequence"/>
</dbReference>